<proteinExistence type="predicted"/>
<name>A0A914CTU3_9BILA</name>
<dbReference type="Proteomes" id="UP000887540">
    <property type="component" value="Unplaced"/>
</dbReference>
<dbReference type="GO" id="GO:0003676">
    <property type="term" value="F:nucleic acid binding"/>
    <property type="evidence" value="ECO:0007669"/>
    <property type="project" value="InterPro"/>
</dbReference>
<sequence length="263" mass="30952">MVQKKYLQEYSTIDPLMKNPNLKIPSESEIRYWYEIFKRKGSFENGETDLIEAKLAKEVRKDPSSVDLHTTIYEKETGILNFFGFKKFHKCHPYKMHLKHQLDKLDLVVRKNFAKDRLEKIHASHQILHRIWFGGEATFYTNEAFLDGEFPHHWIGPGSTLAEWPRLSPDLNPLCFFLWGHIKHNVYATLTPSNDVTELVHRIHQAFTEISPEMLKESIKAYKERLKMVVENHGNLVDVHDDDENKPEPLEEEAIAIKDFNFH</sequence>
<accession>A0A914CTU3</accession>
<dbReference type="PANTHER" id="PTHR47326">
    <property type="entry name" value="TRANSPOSABLE ELEMENT TC3 TRANSPOSASE-LIKE PROTEIN"/>
    <property type="match status" value="1"/>
</dbReference>
<protein>
    <submittedName>
        <fullName evidence="2">Uncharacterized protein</fullName>
    </submittedName>
</protein>
<evidence type="ECO:0000313" key="1">
    <source>
        <dbReference type="Proteomes" id="UP000887540"/>
    </source>
</evidence>
<dbReference type="AlphaFoldDB" id="A0A914CTU3"/>
<dbReference type="WBParaSite" id="ACRNAN_scaffold1421.g30734.t1">
    <property type="protein sequence ID" value="ACRNAN_scaffold1421.g30734.t1"/>
    <property type="gene ID" value="ACRNAN_scaffold1421.g30734"/>
</dbReference>
<dbReference type="Gene3D" id="3.30.420.10">
    <property type="entry name" value="Ribonuclease H-like superfamily/Ribonuclease H"/>
    <property type="match status" value="1"/>
</dbReference>
<evidence type="ECO:0000313" key="2">
    <source>
        <dbReference type="WBParaSite" id="ACRNAN_scaffold1421.g30734.t1"/>
    </source>
</evidence>
<organism evidence="1 2">
    <name type="scientific">Acrobeloides nanus</name>
    <dbReference type="NCBI Taxonomy" id="290746"/>
    <lineage>
        <taxon>Eukaryota</taxon>
        <taxon>Metazoa</taxon>
        <taxon>Ecdysozoa</taxon>
        <taxon>Nematoda</taxon>
        <taxon>Chromadorea</taxon>
        <taxon>Rhabditida</taxon>
        <taxon>Tylenchina</taxon>
        <taxon>Cephalobomorpha</taxon>
        <taxon>Cephaloboidea</taxon>
        <taxon>Cephalobidae</taxon>
        <taxon>Acrobeloides</taxon>
    </lineage>
</organism>
<reference evidence="2" key="1">
    <citation type="submission" date="2022-11" db="UniProtKB">
        <authorList>
            <consortium name="WormBaseParasite"/>
        </authorList>
    </citation>
    <scope>IDENTIFICATION</scope>
</reference>
<dbReference type="PANTHER" id="PTHR47326:SF1">
    <property type="entry name" value="HTH PSQ-TYPE DOMAIN-CONTAINING PROTEIN"/>
    <property type="match status" value="1"/>
</dbReference>
<keyword evidence="1" id="KW-1185">Reference proteome</keyword>
<dbReference type="InterPro" id="IPR036397">
    <property type="entry name" value="RNaseH_sf"/>
</dbReference>